<evidence type="ECO:0000256" key="4">
    <source>
        <dbReference type="ARBA" id="ARBA00005259"/>
    </source>
</evidence>
<dbReference type="PROSITE" id="PS00903">
    <property type="entry name" value="CYT_DCMP_DEAMINASES_1"/>
    <property type="match status" value="1"/>
</dbReference>
<evidence type="ECO:0000256" key="1">
    <source>
        <dbReference type="ARBA" id="ARBA00002151"/>
    </source>
</evidence>
<comment type="cofactor">
    <cofactor evidence="13 16">
        <name>Zn(2+)</name>
        <dbReference type="ChEBI" id="CHEBI:29105"/>
    </cofactor>
    <text evidence="13 16">Binds 1 zinc ion.</text>
</comment>
<proteinExistence type="inferred from homology"/>
<dbReference type="SUPFAM" id="SSF53927">
    <property type="entry name" value="Cytidine deaminase-like"/>
    <property type="match status" value="1"/>
</dbReference>
<dbReference type="EMBL" id="CP076676">
    <property type="protein sequence ID" value="UYO37776.1"/>
    <property type="molecule type" value="Genomic_DNA"/>
</dbReference>
<dbReference type="Pfam" id="PF00383">
    <property type="entry name" value="dCMP_cyt_deam_1"/>
    <property type="match status" value="1"/>
</dbReference>
<feature type="binding site" evidence="15">
    <location>
        <position position="220"/>
    </location>
    <ligand>
        <name>NADP(+)</name>
        <dbReference type="ChEBI" id="CHEBI:58349"/>
    </ligand>
</feature>
<dbReference type="SUPFAM" id="SSF53597">
    <property type="entry name" value="Dihydrofolate reductase-like"/>
    <property type="match status" value="1"/>
</dbReference>
<evidence type="ECO:0000256" key="11">
    <source>
        <dbReference type="ARBA" id="ARBA00023002"/>
    </source>
</evidence>
<evidence type="ECO:0000256" key="12">
    <source>
        <dbReference type="ARBA" id="ARBA00023268"/>
    </source>
</evidence>
<keyword evidence="12" id="KW-0511">Multifunctional enzyme</keyword>
<keyword evidence="7 13" id="KW-0479">Metal-binding</keyword>
<dbReference type="GO" id="GO:0008835">
    <property type="term" value="F:diaminohydroxyphosphoribosylaminopyrimidine deaminase activity"/>
    <property type="evidence" value="ECO:0007669"/>
    <property type="project" value="UniProtKB-EC"/>
</dbReference>
<feature type="binding site" evidence="16">
    <location>
        <position position="108"/>
    </location>
    <ligand>
        <name>Zn(2+)</name>
        <dbReference type="ChEBI" id="CHEBI:29105"/>
        <note>catalytic</note>
    </ligand>
</feature>
<dbReference type="RefSeq" id="WP_264073504.1">
    <property type="nucleotide sequence ID" value="NZ_CP076676.1"/>
</dbReference>
<feature type="binding site" evidence="16">
    <location>
        <position position="74"/>
    </location>
    <ligand>
        <name>Zn(2+)</name>
        <dbReference type="ChEBI" id="CHEBI:29105"/>
        <note>catalytic</note>
    </ligand>
</feature>
<dbReference type="CDD" id="cd01284">
    <property type="entry name" value="Riboflavin_deaminase-reductase"/>
    <property type="match status" value="1"/>
</dbReference>
<dbReference type="PANTHER" id="PTHR38011:SF7">
    <property type="entry name" value="2,5-DIAMINO-6-RIBOSYLAMINO-4(3H)-PYRIMIDINONE 5'-PHOSPHATE REDUCTASE"/>
    <property type="match status" value="1"/>
</dbReference>
<reference evidence="18" key="1">
    <citation type="journal article" date="2022" name="Biol. Control">
        <title>In silico genomic analysis of Rhodopseudomonas palustris strains revealed potential biocontrol agents and crop yield enhancers.</title>
        <authorList>
            <person name="Surachat K."/>
            <person name="Kantachote D."/>
            <person name="Deachamag P."/>
            <person name="Wonglapsuwan M."/>
        </authorList>
    </citation>
    <scope>NUCLEOTIDE SEQUENCE</scope>
    <source>
        <strain evidence="18">TLS06</strain>
    </source>
</reference>
<comment type="catalytic activity">
    <reaction evidence="13">
        <text>5-amino-6-(5-phospho-D-ribitylamino)uracil + NADP(+) = 5-amino-6-(5-phospho-D-ribosylamino)uracil + NADPH + H(+)</text>
        <dbReference type="Rhea" id="RHEA:17845"/>
        <dbReference type="ChEBI" id="CHEBI:15378"/>
        <dbReference type="ChEBI" id="CHEBI:57783"/>
        <dbReference type="ChEBI" id="CHEBI:58349"/>
        <dbReference type="ChEBI" id="CHEBI:58421"/>
        <dbReference type="ChEBI" id="CHEBI:58453"/>
        <dbReference type="EC" id="1.1.1.193"/>
    </reaction>
</comment>
<dbReference type="GO" id="GO:0008703">
    <property type="term" value="F:5-amino-6-(5-phosphoribosylamino)uracil reductase activity"/>
    <property type="evidence" value="ECO:0007669"/>
    <property type="project" value="UniProtKB-EC"/>
</dbReference>
<dbReference type="InterPro" id="IPR050765">
    <property type="entry name" value="Riboflavin_Biosynth_HTPR"/>
</dbReference>
<keyword evidence="8 13" id="KW-0378">Hydrolase</keyword>
<evidence type="ECO:0000256" key="5">
    <source>
        <dbReference type="ARBA" id="ARBA00007417"/>
    </source>
</evidence>
<sequence>MIFRILEEQIGQKLAAEKAAKAGDSADRRFMQLALALGRRGQGRTAPNPAVGAVLVKDGVIVGRGWTQDGGRPHAEVEALRRAGEAARGATLYVTLEPCSHHGRTPPCADAVIAAGIARVVSAIEDPNPLVAGQGHARLRAAGIAVEIGVCAEEAARDHAGHIRRIRDRRPQVTLKLAVSADGKIAAAGHTPVAITGEAANARTHLLRARSDAVLVGIGTVLADDPELTCRLPGMAAQSPIRVVLDRSLRIPPTSKLLHSARTTPLWLMASETVEAATAARLGAAGAEVTHVADCADTPGLDLPAVLHALADKGVTRLLVEGGARVAASLVAGELADEIWLWRSDNPIGADGIDALHGLPLTAITDSPHWRVRSAERVGADTLTIYDSN</sequence>
<feature type="binding site" evidence="16">
    <location>
        <position position="99"/>
    </location>
    <ligand>
        <name>Zn(2+)</name>
        <dbReference type="ChEBI" id="CHEBI:29105"/>
        <note>catalytic</note>
    </ligand>
</feature>
<dbReference type="EC" id="1.1.1.193" evidence="13"/>
<dbReference type="EC" id="3.5.4.26" evidence="13"/>
<dbReference type="InterPro" id="IPR002125">
    <property type="entry name" value="CMP_dCMP_dom"/>
</dbReference>
<dbReference type="Pfam" id="PF01872">
    <property type="entry name" value="RibD_C"/>
    <property type="match status" value="1"/>
</dbReference>
<protein>
    <recommendedName>
        <fullName evidence="13">Riboflavin biosynthesis protein RibD</fullName>
    </recommendedName>
    <domain>
        <recommendedName>
            <fullName evidence="13">Diaminohydroxyphosphoribosylaminopyrimidine deaminase</fullName>
            <shortName evidence="13">DRAP deaminase</shortName>
            <ecNumber evidence="13">3.5.4.26</ecNumber>
        </recommendedName>
        <alternativeName>
            <fullName evidence="13">Riboflavin-specific deaminase</fullName>
        </alternativeName>
    </domain>
    <domain>
        <recommendedName>
            <fullName evidence="13">5-amino-6-(5-phosphoribosylamino)uracil reductase</fullName>
            <ecNumber evidence="13">1.1.1.193</ecNumber>
        </recommendedName>
        <alternativeName>
            <fullName evidence="13">HTP reductase</fullName>
        </alternativeName>
    </domain>
</protein>
<dbReference type="InterPro" id="IPR016192">
    <property type="entry name" value="APOBEC/CMP_deaminase_Zn-bd"/>
</dbReference>
<feature type="binding site" evidence="15">
    <location>
        <position position="231"/>
    </location>
    <ligand>
        <name>substrate</name>
    </ligand>
</feature>
<organism evidence="18 19">
    <name type="scientific">Rhodopseudomonas palustris</name>
    <dbReference type="NCBI Taxonomy" id="1076"/>
    <lineage>
        <taxon>Bacteria</taxon>
        <taxon>Pseudomonadati</taxon>
        <taxon>Pseudomonadota</taxon>
        <taxon>Alphaproteobacteria</taxon>
        <taxon>Hyphomicrobiales</taxon>
        <taxon>Nitrobacteraceae</taxon>
        <taxon>Rhodopseudomonas</taxon>
    </lineage>
</organism>
<evidence type="ECO:0000256" key="2">
    <source>
        <dbReference type="ARBA" id="ARBA00004882"/>
    </source>
</evidence>
<feature type="binding site" evidence="15">
    <location>
        <begin position="323"/>
        <end position="329"/>
    </location>
    <ligand>
        <name>NADP(+)</name>
        <dbReference type="ChEBI" id="CHEBI:58349"/>
    </ligand>
</feature>
<evidence type="ECO:0000256" key="10">
    <source>
        <dbReference type="ARBA" id="ARBA00022857"/>
    </source>
</evidence>
<evidence type="ECO:0000313" key="18">
    <source>
        <dbReference type="EMBL" id="UYO37776.1"/>
    </source>
</evidence>
<keyword evidence="10 13" id="KW-0521">NADP</keyword>
<dbReference type="NCBIfam" id="TIGR00326">
    <property type="entry name" value="eubact_ribD"/>
    <property type="match status" value="1"/>
</dbReference>
<comment type="pathway">
    <text evidence="3 13">Cofactor biosynthesis; riboflavin biosynthesis; 5-amino-6-(D-ribitylamino)uracil from GTP: step 3/4.</text>
</comment>
<dbReference type="Gene3D" id="3.40.430.10">
    <property type="entry name" value="Dihydrofolate Reductase, subunit A"/>
    <property type="match status" value="1"/>
</dbReference>
<evidence type="ECO:0000313" key="19">
    <source>
        <dbReference type="Proteomes" id="UP001163166"/>
    </source>
</evidence>
<dbReference type="InterPro" id="IPR016193">
    <property type="entry name" value="Cytidine_deaminase-like"/>
</dbReference>
<dbReference type="InterPro" id="IPR004794">
    <property type="entry name" value="Eubact_RibD"/>
</dbReference>
<feature type="binding site" evidence="15">
    <location>
        <position position="321"/>
    </location>
    <ligand>
        <name>substrate</name>
    </ligand>
</feature>
<evidence type="ECO:0000259" key="17">
    <source>
        <dbReference type="PROSITE" id="PS51747"/>
    </source>
</evidence>
<evidence type="ECO:0000256" key="9">
    <source>
        <dbReference type="ARBA" id="ARBA00022833"/>
    </source>
</evidence>
<evidence type="ECO:0000256" key="6">
    <source>
        <dbReference type="ARBA" id="ARBA00022619"/>
    </source>
</evidence>
<feature type="binding site" evidence="15">
    <location>
        <position position="228"/>
    </location>
    <ligand>
        <name>substrate</name>
    </ligand>
</feature>
<evidence type="ECO:0000256" key="14">
    <source>
        <dbReference type="PIRSR" id="PIRSR006769-1"/>
    </source>
</evidence>
<keyword evidence="6 13" id="KW-0686">Riboflavin biosynthesis</keyword>
<evidence type="ECO:0000256" key="7">
    <source>
        <dbReference type="ARBA" id="ARBA00022723"/>
    </source>
</evidence>
<feature type="binding site" evidence="15">
    <location>
        <position position="208"/>
    </location>
    <ligand>
        <name>substrate</name>
    </ligand>
</feature>
<comment type="pathway">
    <text evidence="2 13">Cofactor biosynthesis; riboflavin biosynthesis; 5-amino-6-(D-ribitylamino)uracil from GTP: step 2/4.</text>
</comment>
<comment type="similarity">
    <text evidence="4 13">In the N-terminal section; belongs to the cytidine and deoxycytidylate deaminase family.</text>
</comment>
<keyword evidence="11 13" id="KW-0560">Oxidoreductase</keyword>
<keyword evidence="9 13" id="KW-0862">Zinc</keyword>
<dbReference type="Proteomes" id="UP001163166">
    <property type="component" value="Chromosome"/>
</dbReference>
<dbReference type="Gene3D" id="3.40.140.10">
    <property type="entry name" value="Cytidine Deaminase, domain 2"/>
    <property type="match status" value="1"/>
</dbReference>
<gene>
    <name evidence="18" type="primary">ribD</name>
    <name evidence="18" type="ORF">KQX62_13580</name>
</gene>
<feature type="binding site" evidence="15">
    <location>
        <position position="224"/>
    </location>
    <ligand>
        <name>NADP(+)</name>
        <dbReference type="ChEBI" id="CHEBI:58349"/>
    </ligand>
</feature>
<feature type="domain" description="CMP/dCMP-type deaminase" evidence="17">
    <location>
        <begin position="25"/>
        <end position="147"/>
    </location>
</feature>
<feature type="binding site" evidence="15">
    <location>
        <position position="178"/>
    </location>
    <ligand>
        <name>NADP(+)</name>
        <dbReference type="ChEBI" id="CHEBI:58349"/>
    </ligand>
</feature>
<feature type="active site" description="Proton donor" evidence="14">
    <location>
        <position position="76"/>
    </location>
</feature>
<dbReference type="PROSITE" id="PS51747">
    <property type="entry name" value="CYT_DCMP_DEAMINASES_2"/>
    <property type="match status" value="1"/>
</dbReference>
<dbReference type="FunFam" id="3.40.140.10:FF:000025">
    <property type="entry name" value="Riboflavin biosynthesis protein RibD"/>
    <property type="match status" value="1"/>
</dbReference>
<evidence type="ECO:0000256" key="3">
    <source>
        <dbReference type="ARBA" id="ARBA00004910"/>
    </source>
</evidence>
<evidence type="ECO:0000256" key="15">
    <source>
        <dbReference type="PIRSR" id="PIRSR006769-2"/>
    </source>
</evidence>
<dbReference type="GO" id="GO:0009231">
    <property type="term" value="P:riboflavin biosynthetic process"/>
    <property type="evidence" value="ECO:0007669"/>
    <property type="project" value="UniProtKB-KW"/>
</dbReference>
<accession>A0AAX3DU32</accession>
<dbReference type="InterPro" id="IPR024072">
    <property type="entry name" value="DHFR-like_dom_sf"/>
</dbReference>
<name>A0AAX3DU32_RHOPL</name>
<evidence type="ECO:0000256" key="13">
    <source>
        <dbReference type="PIRNR" id="PIRNR006769"/>
    </source>
</evidence>
<comment type="catalytic activity">
    <reaction evidence="13">
        <text>2,5-diamino-6-hydroxy-4-(5-phosphoribosylamino)-pyrimidine + H2O + H(+) = 5-amino-6-(5-phospho-D-ribosylamino)uracil + NH4(+)</text>
        <dbReference type="Rhea" id="RHEA:21868"/>
        <dbReference type="ChEBI" id="CHEBI:15377"/>
        <dbReference type="ChEBI" id="CHEBI:15378"/>
        <dbReference type="ChEBI" id="CHEBI:28938"/>
        <dbReference type="ChEBI" id="CHEBI:58453"/>
        <dbReference type="ChEBI" id="CHEBI:58614"/>
        <dbReference type="EC" id="3.5.4.26"/>
    </reaction>
</comment>
<dbReference type="AlphaFoldDB" id="A0AAX3DU32"/>
<dbReference type="GO" id="GO:0008270">
    <property type="term" value="F:zinc ion binding"/>
    <property type="evidence" value="ECO:0007669"/>
    <property type="project" value="InterPro"/>
</dbReference>
<comment type="similarity">
    <text evidence="5 13">In the C-terminal section; belongs to the HTP reductase family.</text>
</comment>
<dbReference type="PIRSF" id="PIRSF006769">
    <property type="entry name" value="RibD"/>
    <property type="match status" value="1"/>
</dbReference>
<dbReference type="InterPro" id="IPR002734">
    <property type="entry name" value="RibDG_C"/>
</dbReference>
<dbReference type="PANTHER" id="PTHR38011">
    <property type="entry name" value="DIHYDROFOLATE REDUCTASE FAMILY PROTEIN (AFU_ORTHOLOGUE AFUA_8G06820)"/>
    <property type="match status" value="1"/>
</dbReference>
<comment type="function">
    <text evidence="1 13">Converts 2,5-diamino-6-(ribosylamino)-4(3h)-pyrimidinone 5'-phosphate into 5-amino-6-(ribosylamino)-2,4(1h,3h)-pyrimidinedione 5'-phosphate.</text>
</comment>
<evidence type="ECO:0000256" key="8">
    <source>
        <dbReference type="ARBA" id="ARBA00022801"/>
    </source>
</evidence>
<evidence type="ECO:0000256" key="16">
    <source>
        <dbReference type="PIRSR" id="PIRSR006769-3"/>
    </source>
</evidence>